<dbReference type="PROSITE" id="PS00138">
    <property type="entry name" value="SUBTILASE_SER"/>
    <property type="match status" value="1"/>
</dbReference>
<evidence type="ECO:0000313" key="12">
    <source>
        <dbReference type="Proteomes" id="UP001530400"/>
    </source>
</evidence>
<keyword evidence="9" id="KW-1133">Transmembrane helix</keyword>
<evidence type="ECO:0000256" key="2">
    <source>
        <dbReference type="ARBA" id="ARBA00022670"/>
    </source>
</evidence>
<keyword evidence="2 7" id="KW-0645">Protease</keyword>
<dbReference type="PRINTS" id="PR00723">
    <property type="entry name" value="SUBTILISIN"/>
</dbReference>
<evidence type="ECO:0000256" key="5">
    <source>
        <dbReference type="ARBA" id="ARBA00023529"/>
    </source>
</evidence>
<dbReference type="Gene3D" id="2.60.120.380">
    <property type="match status" value="1"/>
</dbReference>
<keyword evidence="4 7" id="KW-0720">Serine protease</keyword>
<keyword evidence="3 7" id="KW-0378">Hydrolase</keyword>
<dbReference type="GO" id="GO:0004252">
    <property type="term" value="F:serine-type endopeptidase activity"/>
    <property type="evidence" value="ECO:0007669"/>
    <property type="project" value="UniProtKB-UniRule"/>
</dbReference>
<comment type="catalytic activity">
    <reaction evidence="5">
        <text>Hydrolysis of proteins with broad specificity for peptide bonds, and a preference for a large uncharged residue in P1. Hydrolyzes peptide amides.</text>
        <dbReference type="EC" id="3.4.21.62"/>
    </reaction>
</comment>
<dbReference type="InterPro" id="IPR000209">
    <property type="entry name" value="Peptidase_S8/S53_dom"/>
</dbReference>
<dbReference type="EC" id="3.4.21.62" evidence="6"/>
<dbReference type="InterPro" id="IPR051048">
    <property type="entry name" value="Peptidase_S8/S53_subtilisin"/>
</dbReference>
<dbReference type="InterPro" id="IPR008979">
    <property type="entry name" value="Galactose-bd-like_sf"/>
</dbReference>
<feature type="compositionally biased region" description="Basic and acidic residues" evidence="8">
    <location>
        <begin position="945"/>
        <end position="956"/>
    </location>
</feature>
<dbReference type="PANTHER" id="PTHR43399">
    <property type="entry name" value="SUBTILISIN-RELATED"/>
    <property type="match status" value="1"/>
</dbReference>
<feature type="active site" description="Charge relay system" evidence="7">
    <location>
        <position position="427"/>
    </location>
</feature>
<evidence type="ECO:0000256" key="4">
    <source>
        <dbReference type="ARBA" id="ARBA00022825"/>
    </source>
</evidence>
<sequence length="969" mass="105389">MITTLLSASTQNINPDRSIINRVSIMRLMNSLLAASVLALGQLANAQEITPGARSLTIEELNGFLATETKKEFEWSANSTEQSSLLWESAVAHEWKLAARGEQFNGDKYPYVFCHTGDGMSGYKRKLALIDAMNTIEELYLRTIYNSDDYYCVYGQVYASVAAAITGDELIVQPVIPSLKYMEHSVDAIKGMKEGADMSIEVNLCPGVLMASENNSLYDDMEAMADAIIGKLVPTTLAQKLANAISDAYYLTSEEYQNSTDSGDEQMTERAQLWKGLLNEYKESGICADVYKSRLDWSLYRATDQVTVKFNNTGNSTQDQGCILTLTLAIAAYPAVCSLDLKREVSVSNTISQWMAQSELENKVPFFDSGLDGSGQVVAVSDTGIDLDNCYFRDDTEEAGVFDTNDRARKVVQYIPYVDNGDYKYGHGTHVAGSIAGKRIDSEGAADGAAPGAKLAFYDIGDSAGALYLPFDTLLLDVGRPDARIHSMSWGAEFNFYTTQSRNFDQYMYENDDFLILVAAGNSGAGDAMNTVGSPATAKNVLAVGSHHSWGSSVPFGKLGPAFVSDFSSRGPTSDGRMKPDLLATGHSVLSAGALPDEFGECDPSNGKIPGANGYKDGLLSLQGTSMATPLTAGHAALIRQYFEEGYYPTGVKGEGNSITNPSAALIKAILMNGAQAMKGVDNGAGGVTPVQMYDFNQGFGHLSLQNSIYLPGKTNVQLQAWDRESVTDGSSQTYEVQIDRSNGCTYEDLSVTLIWFEEASSPGCVNCLLHDLDLTVTYGGVTYYANCPPGSSTCQPDRRNNAERIIINGVQNLDVATITVTAHNLARYEQNYSLVATGCFGGVANQLYANGECSVFECDNSKSKRTAIILSVILVPIGVIVFGFVSKKMIEKKREREYYAENPKRVDEHTHSRGHIEEGTSVMDENNKLGHDSHCSQIDNGGDFDERHDRGDKAQDHHHHHHSGHVQE</sequence>
<evidence type="ECO:0000256" key="7">
    <source>
        <dbReference type="PROSITE-ProRule" id="PRU01240"/>
    </source>
</evidence>
<feature type="compositionally biased region" description="Basic and acidic residues" evidence="8">
    <location>
        <begin position="926"/>
        <end position="935"/>
    </location>
</feature>
<dbReference type="EMBL" id="JALLPJ020001080">
    <property type="protein sequence ID" value="KAL3776813.1"/>
    <property type="molecule type" value="Genomic_DNA"/>
</dbReference>
<evidence type="ECO:0000256" key="8">
    <source>
        <dbReference type="SAM" id="MobiDB-lite"/>
    </source>
</evidence>
<accession>A0ABD3NNC0</accession>
<evidence type="ECO:0000313" key="11">
    <source>
        <dbReference type="EMBL" id="KAL3776813.1"/>
    </source>
</evidence>
<dbReference type="InterPro" id="IPR034058">
    <property type="entry name" value="TagA/B/C/D_pept_dom"/>
</dbReference>
<feature type="domain" description="Peptidase S8/S53" evidence="10">
    <location>
        <begin position="373"/>
        <end position="686"/>
    </location>
</feature>
<proteinExistence type="inferred from homology"/>
<dbReference type="Proteomes" id="UP001530400">
    <property type="component" value="Unassembled WGS sequence"/>
</dbReference>
<comment type="similarity">
    <text evidence="1 7">Belongs to the peptidase S8 family.</text>
</comment>
<dbReference type="GO" id="GO:0006508">
    <property type="term" value="P:proteolysis"/>
    <property type="evidence" value="ECO:0007669"/>
    <property type="project" value="UniProtKB-KW"/>
</dbReference>
<evidence type="ECO:0000256" key="6">
    <source>
        <dbReference type="ARBA" id="ARBA00023619"/>
    </source>
</evidence>
<dbReference type="PANTHER" id="PTHR43399:SF4">
    <property type="entry name" value="CELL WALL-ASSOCIATED PROTEASE"/>
    <property type="match status" value="1"/>
</dbReference>
<dbReference type="CDD" id="cd04842">
    <property type="entry name" value="Peptidases_S8_Kp43_protease"/>
    <property type="match status" value="1"/>
</dbReference>
<feature type="active site" description="Charge relay system" evidence="7">
    <location>
        <position position="626"/>
    </location>
</feature>
<reference evidence="11 12" key="1">
    <citation type="submission" date="2024-10" db="EMBL/GenBank/DDBJ databases">
        <title>Updated reference genomes for cyclostephanoid diatoms.</title>
        <authorList>
            <person name="Roberts W.R."/>
            <person name="Alverson A.J."/>
        </authorList>
    </citation>
    <scope>NUCLEOTIDE SEQUENCE [LARGE SCALE GENOMIC DNA]</scope>
    <source>
        <strain evidence="11 12">AJA010-31</strain>
    </source>
</reference>
<feature type="region of interest" description="Disordered" evidence="8">
    <location>
        <begin position="902"/>
        <end position="969"/>
    </location>
</feature>
<feature type="transmembrane region" description="Helical" evidence="9">
    <location>
        <begin position="868"/>
        <end position="887"/>
    </location>
</feature>
<dbReference type="Gene3D" id="3.40.50.200">
    <property type="entry name" value="Peptidase S8/S53 domain"/>
    <property type="match status" value="1"/>
</dbReference>
<dbReference type="SUPFAM" id="SSF49785">
    <property type="entry name" value="Galactose-binding domain-like"/>
    <property type="match status" value="1"/>
</dbReference>
<feature type="active site" description="Charge relay system" evidence="7">
    <location>
        <position position="382"/>
    </location>
</feature>
<dbReference type="InterPro" id="IPR022398">
    <property type="entry name" value="Peptidase_S8_His-AS"/>
</dbReference>
<dbReference type="InterPro" id="IPR036852">
    <property type="entry name" value="Peptidase_S8/S53_dom_sf"/>
</dbReference>
<dbReference type="PROSITE" id="PS51892">
    <property type="entry name" value="SUBTILASE"/>
    <property type="match status" value="1"/>
</dbReference>
<evidence type="ECO:0000256" key="3">
    <source>
        <dbReference type="ARBA" id="ARBA00022801"/>
    </source>
</evidence>
<keyword evidence="9" id="KW-0812">Transmembrane</keyword>
<evidence type="ECO:0000256" key="9">
    <source>
        <dbReference type="SAM" id="Phobius"/>
    </source>
</evidence>
<comment type="caution">
    <text evidence="11">The sequence shown here is derived from an EMBL/GenBank/DDBJ whole genome shotgun (WGS) entry which is preliminary data.</text>
</comment>
<dbReference type="SUPFAM" id="SSF52743">
    <property type="entry name" value="Subtilisin-like"/>
    <property type="match status" value="1"/>
</dbReference>
<protein>
    <recommendedName>
        <fullName evidence="6">subtilisin</fullName>
        <ecNumber evidence="6">3.4.21.62</ecNumber>
    </recommendedName>
</protein>
<dbReference type="AlphaFoldDB" id="A0ABD3NNC0"/>
<dbReference type="InterPro" id="IPR023828">
    <property type="entry name" value="Peptidase_S8_Ser-AS"/>
</dbReference>
<dbReference type="Pfam" id="PF00082">
    <property type="entry name" value="Peptidase_S8"/>
    <property type="match status" value="1"/>
</dbReference>
<feature type="compositionally biased region" description="Basic residues" evidence="8">
    <location>
        <begin position="957"/>
        <end position="969"/>
    </location>
</feature>
<evidence type="ECO:0000256" key="1">
    <source>
        <dbReference type="ARBA" id="ARBA00011073"/>
    </source>
</evidence>
<keyword evidence="12" id="KW-1185">Reference proteome</keyword>
<feature type="compositionally biased region" description="Basic and acidic residues" evidence="8">
    <location>
        <begin position="902"/>
        <end position="919"/>
    </location>
</feature>
<keyword evidence="9" id="KW-0472">Membrane</keyword>
<organism evidence="11 12">
    <name type="scientific">Cyclotella atomus</name>
    <dbReference type="NCBI Taxonomy" id="382360"/>
    <lineage>
        <taxon>Eukaryota</taxon>
        <taxon>Sar</taxon>
        <taxon>Stramenopiles</taxon>
        <taxon>Ochrophyta</taxon>
        <taxon>Bacillariophyta</taxon>
        <taxon>Coscinodiscophyceae</taxon>
        <taxon>Thalassiosirophycidae</taxon>
        <taxon>Stephanodiscales</taxon>
        <taxon>Stephanodiscaceae</taxon>
        <taxon>Cyclotella</taxon>
    </lineage>
</organism>
<gene>
    <name evidence="11" type="ORF">ACHAWO_002979</name>
</gene>
<name>A0ABD3NNC0_9STRA</name>
<evidence type="ECO:0000259" key="10">
    <source>
        <dbReference type="Pfam" id="PF00082"/>
    </source>
</evidence>
<dbReference type="PROSITE" id="PS00137">
    <property type="entry name" value="SUBTILASE_HIS"/>
    <property type="match status" value="1"/>
</dbReference>
<dbReference type="InterPro" id="IPR015500">
    <property type="entry name" value="Peptidase_S8_subtilisin-rel"/>
</dbReference>